<dbReference type="AlphaFoldDB" id="H8YZU5"/>
<dbReference type="HOGENOM" id="CLU_094502_3_1_6"/>
<dbReference type="Pfam" id="PF05494">
    <property type="entry name" value="MlaC"/>
    <property type="match status" value="1"/>
</dbReference>
<keyword evidence="3" id="KW-1185">Reference proteome</keyword>
<proteinExistence type="predicted"/>
<dbReference type="PANTHER" id="PTHR36573">
    <property type="entry name" value="INTERMEMBRANE PHOSPHOLIPID TRANSPORT SYSTEM BINDING PROTEIN MLAC"/>
    <property type="match status" value="1"/>
</dbReference>
<keyword evidence="1" id="KW-0732">Signal</keyword>
<evidence type="ECO:0000256" key="1">
    <source>
        <dbReference type="SAM" id="SignalP"/>
    </source>
</evidence>
<dbReference type="Gene3D" id="3.10.450.710">
    <property type="entry name" value="Tgt2/MlaC"/>
    <property type="match status" value="1"/>
</dbReference>
<sequence>MKRRQFFALGVLLMTAVSAASLAAQSPSDLVRNTAESMLSTLEARRAEIDRRPQLIYELVGRNLAPHFDFELITQSAVGSDWRKATPAQRQALVDAFREVLVRTYATALLKYSGQEIVYQTAKPGTREGTVIVPTQVRAPGAAAIPVDYRLHNKRGTWKVYDVVIENVSLISNYRGQFRSIIGRDGIDGLIKELRAKSRTAT</sequence>
<dbReference type="RefSeq" id="WP_009148867.1">
    <property type="nucleotide sequence ID" value="NZ_CP121471.1"/>
</dbReference>
<evidence type="ECO:0000313" key="2">
    <source>
        <dbReference type="EMBL" id="EIC22222.1"/>
    </source>
</evidence>
<gene>
    <name evidence="2" type="ORF">Thi970DRAFT_02474</name>
</gene>
<dbReference type="PIRSF" id="PIRSF004649">
    <property type="entry name" value="MlaC"/>
    <property type="match status" value="1"/>
</dbReference>
<feature type="signal peptide" evidence="1">
    <location>
        <begin position="1"/>
        <end position="23"/>
    </location>
</feature>
<protein>
    <submittedName>
        <fullName evidence="2">ABC-type transport system involved in resistance to organic solvents, auxiliary component</fullName>
    </submittedName>
</protein>
<accession>H8YZU5</accession>
<dbReference type="InterPro" id="IPR042245">
    <property type="entry name" value="Tgt2/MlaC_sf"/>
</dbReference>
<dbReference type="InterPro" id="IPR008869">
    <property type="entry name" value="MlaC/ttg2D"/>
</dbReference>
<evidence type="ECO:0000313" key="3">
    <source>
        <dbReference type="Proteomes" id="UP000002964"/>
    </source>
</evidence>
<dbReference type="EMBL" id="JH603169">
    <property type="protein sequence ID" value="EIC22222.1"/>
    <property type="molecule type" value="Genomic_DNA"/>
</dbReference>
<dbReference type="OrthoDB" id="9787053at2"/>
<dbReference type="STRING" id="631362.Thi970DRAFT_02474"/>
<dbReference type="Proteomes" id="UP000002964">
    <property type="component" value="Unassembled WGS sequence"/>
</dbReference>
<organism evidence="2 3">
    <name type="scientific">Thiorhodovibrio frisius</name>
    <dbReference type="NCBI Taxonomy" id="631362"/>
    <lineage>
        <taxon>Bacteria</taxon>
        <taxon>Pseudomonadati</taxon>
        <taxon>Pseudomonadota</taxon>
        <taxon>Gammaproteobacteria</taxon>
        <taxon>Chromatiales</taxon>
        <taxon>Chromatiaceae</taxon>
        <taxon>Thiorhodovibrio</taxon>
    </lineage>
</organism>
<feature type="chain" id="PRO_5003617219" evidence="1">
    <location>
        <begin position="24"/>
        <end position="202"/>
    </location>
</feature>
<reference evidence="2 3" key="2">
    <citation type="submission" date="2011-11" db="EMBL/GenBank/DDBJ databases">
        <authorList>
            <consortium name="US DOE Joint Genome Institute"/>
            <person name="Lucas S."/>
            <person name="Han J."/>
            <person name="Lapidus A."/>
            <person name="Cheng J.-F."/>
            <person name="Goodwin L."/>
            <person name="Pitluck S."/>
            <person name="Peters L."/>
            <person name="Ovchinnikova G."/>
            <person name="Zhang X."/>
            <person name="Detter J.C."/>
            <person name="Han C."/>
            <person name="Tapia R."/>
            <person name="Land M."/>
            <person name="Hauser L."/>
            <person name="Kyrpides N."/>
            <person name="Ivanova N."/>
            <person name="Pagani I."/>
            <person name="Vogl K."/>
            <person name="Liu Z."/>
            <person name="Overmann J."/>
            <person name="Frigaard N.-U."/>
            <person name="Bryant D."/>
            <person name="Woyke T."/>
        </authorList>
    </citation>
    <scope>NUCLEOTIDE SEQUENCE [LARGE SCALE GENOMIC DNA]</scope>
    <source>
        <strain evidence="2 3">970</strain>
    </source>
</reference>
<dbReference type="eggNOG" id="COG2854">
    <property type="taxonomic scope" value="Bacteria"/>
</dbReference>
<name>H8YZU5_9GAMM</name>
<reference evidence="3" key="1">
    <citation type="submission" date="2011-06" db="EMBL/GenBank/DDBJ databases">
        <authorList>
            <consortium name="US DOE Joint Genome Institute (JGI-PGF)"/>
            <person name="Lucas S."/>
            <person name="Han J."/>
            <person name="Lapidus A."/>
            <person name="Cheng J.-F."/>
            <person name="Goodwin L."/>
            <person name="Pitluck S."/>
            <person name="Peters L."/>
            <person name="Land M.L."/>
            <person name="Hauser L."/>
            <person name="Vogl K."/>
            <person name="Liu Z."/>
            <person name="Overmann J."/>
            <person name="Frigaard N.-U."/>
            <person name="Bryant D.A."/>
            <person name="Woyke T.J."/>
        </authorList>
    </citation>
    <scope>NUCLEOTIDE SEQUENCE [LARGE SCALE GENOMIC DNA]</scope>
    <source>
        <strain evidence="3">970</strain>
    </source>
</reference>
<dbReference type="PANTHER" id="PTHR36573:SF1">
    <property type="entry name" value="INTERMEMBRANE PHOSPHOLIPID TRANSPORT SYSTEM BINDING PROTEIN MLAC"/>
    <property type="match status" value="1"/>
</dbReference>